<dbReference type="InterPro" id="IPR011006">
    <property type="entry name" value="CheY-like_superfamily"/>
</dbReference>
<dbReference type="GO" id="GO:0006355">
    <property type="term" value="P:regulation of DNA-templated transcription"/>
    <property type="evidence" value="ECO:0007669"/>
    <property type="project" value="InterPro"/>
</dbReference>
<evidence type="ECO:0000313" key="8">
    <source>
        <dbReference type="EMBL" id="RXJ00226.1"/>
    </source>
</evidence>
<evidence type="ECO:0000256" key="2">
    <source>
        <dbReference type="ARBA" id="ARBA00023015"/>
    </source>
</evidence>
<reference evidence="8 9" key="1">
    <citation type="journal article" date="2019" name="Int. J. Syst. Evol. Microbiol.">
        <title>Anaerobacillus alkaliphilus sp. nov., a novel alkaliphilic and moderately halophilic bacterium.</title>
        <authorList>
            <person name="Borsodi A.K."/>
            <person name="Aszalos J.M."/>
            <person name="Bihari P."/>
            <person name="Nagy I."/>
            <person name="Schumann P."/>
            <person name="Sproer C."/>
            <person name="Kovacs A.L."/>
            <person name="Boka K."/>
            <person name="Dobosy P."/>
            <person name="Ovari M."/>
            <person name="Szili-Kovacs T."/>
            <person name="Toth E."/>
        </authorList>
    </citation>
    <scope>NUCLEOTIDE SEQUENCE [LARGE SCALE GENOMIC DNA]</scope>
    <source>
        <strain evidence="8 9">B16-10</strain>
    </source>
</reference>
<gene>
    <name evidence="8" type="ORF">DS745_11880</name>
</gene>
<protein>
    <submittedName>
        <fullName evidence="8">DNA-binding response regulator</fullName>
    </submittedName>
</protein>
<dbReference type="AlphaFoldDB" id="A0A4Q0VSB4"/>
<dbReference type="GO" id="GO:0000160">
    <property type="term" value="P:phosphorelay signal transduction system"/>
    <property type="evidence" value="ECO:0007669"/>
    <property type="project" value="InterPro"/>
</dbReference>
<evidence type="ECO:0000256" key="3">
    <source>
        <dbReference type="ARBA" id="ARBA00023125"/>
    </source>
</evidence>
<dbReference type="PRINTS" id="PR00038">
    <property type="entry name" value="HTHLUXR"/>
</dbReference>
<dbReference type="PANTHER" id="PTHR43214">
    <property type="entry name" value="TWO-COMPONENT RESPONSE REGULATOR"/>
    <property type="match status" value="1"/>
</dbReference>
<evidence type="ECO:0000256" key="1">
    <source>
        <dbReference type="ARBA" id="ARBA00022553"/>
    </source>
</evidence>
<dbReference type="CDD" id="cd17535">
    <property type="entry name" value="REC_NarL-like"/>
    <property type="match status" value="1"/>
</dbReference>
<evidence type="ECO:0000313" key="9">
    <source>
        <dbReference type="Proteomes" id="UP000290649"/>
    </source>
</evidence>
<proteinExistence type="predicted"/>
<keyword evidence="4" id="KW-0804">Transcription</keyword>
<dbReference type="Pfam" id="PF00196">
    <property type="entry name" value="GerE"/>
    <property type="match status" value="1"/>
</dbReference>
<organism evidence="8 9">
    <name type="scientific">Anaerobacillus alkaliphilus</name>
    <dbReference type="NCBI Taxonomy" id="1548597"/>
    <lineage>
        <taxon>Bacteria</taxon>
        <taxon>Bacillati</taxon>
        <taxon>Bacillota</taxon>
        <taxon>Bacilli</taxon>
        <taxon>Bacillales</taxon>
        <taxon>Bacillaceae</taxon>
        <taxon>Anaerobacillus</taxon>
    </lineage>
</organism>
<dbReference type="InterPro" id="IPR058245">
    <property type="entry name" value="NreC/VraR/RcsB-like_REC"/>
</dbReference>
<dbReference type="Pfam" id="PF00072">
    <property type="entry name" value="Response_reg"/>
    <property type="match status" value="1"/>
</dbReference>
<keyword evidence="2" id="KW-0805">Transcription regulation</keyword>
<dbReference type="SMART" id="SM00421">
    <property type="entry name" value="HTH_LUXR"/>
    <property type="match status" value="1"/>
</dbReference>
<dbReference type="PROSITE" id="PS00622">
    <property type="entry name" value="HTH_LUXR_1"/>
    <property type="match status" value="1"/>
</dbReference>
<evidence type="ECO:0000259" key="7">
    <source>
        <dbReference type="PROSITE" id="PS50110"/>
    </source>
</evidence>
<dbReference type="OrthoDB" id="9780153at2"/>
<comment type="caution">
    <text evidence="8">The sequence shown here is derived from an EMBL/GenBank/DDBJ whole genome shotgun (WGS) entry which is preliminary data.</text>
</comment>
<keyword evidence="1 5" id="KW-0597">Phosphoprotein</keyword>
<dbReference type="PROSITE" id="PS50043">
    <property type="entry name" value="HTH_LUXR_2"/>
    <property type="match status" value="1"/>
</dbReference>
<accession>A0A4Q0VSB4</accession>
<dbReference type="PANTHER" id="PTHR43214:SF43">
    <property type="entry name" value="TWO-COMPONENT RESPONSE REGULATOR"/>
    <property type="match status" value="1"/>
</dbReference>
<dbReference type="SMART" id="SM00448">
    <property type="entry name" value="REC"/>
    <property type="match status" value="1"/>
</dbReference>
<dbReference type="PROSITE" id="PS50110">
    <property type="entry name" value="RESPONSE_REGULATORY"/>
    <property type="match status" value="1"/>
</dbReference>
<dbReference type="SUPFAM" id="SSF52172">
    <property type="entry name" value="CheY-like"/>
    <property type="match status" value="1"/>
</dbReference>
<dbReference type="InterPro" id="IPR000792">
    <property type="entry name" value="Tscrpt_reg_LuxR_C"/>
</dbReference>
<dbReference type="GO" id="GO:0003677">
    <property type="term" value="F:DNA binding"/>
    <property type="evidence" value="ECO:0007669"/>
    <property type="project" value="UniProtKB-KW"/>
</dbReference>
<evidence type="ECO:0000256" key="4">
    <source>
        <dbReference type="ARBA" id="ARBA00023163"/>
    </source>
</evidence>
<dbReference type="Gene3D" id="3.40.50.2300">
    <property type="match status" value="1"/>
</dbReference>
<evidence type="ECO:0000259" key="6">
    <source>
        <dbReference type="PROSITE" id="PS50043"/>
    </source>
</evidence>
<sequence length="222" mass="24594">MIKVLIVDDQELIRVSLSIVLGGESDLEIVGVAENGKMATELVKELSPDIVLMDIHMPVMNGVEATAQIKSQFPEVKVMIVTTFEEIDYVREALVAGAEGYLLKAIHPKDLAAGIRLVHHGGTLITQEIAKQLISQWANPSIEVKKEKNKKNNFGLTEREIEVLVEISKGATNREIARKLFLTEGTVKNYISNIYSKLEVTGRQKAVFKAKEEGIISPLENM</sequence>
<dbReference type="RefSeq" id="WP_129078447.1">
    <property type="nucleotide sequence ID" value="NZ_QOUX01000039.1"/>
</dbReference>
<name>A0A4Q0VSB4_9BACI</name>
<feature type="domain" description="HTH luxR-type" evidence="6">
    <location>
        <begin position="149"/>
        <end position="214"/>
    </location>
</feature>
<keyword evidence="3 8" id="KW-0238">DNA-binding</keyword>
<feature type="domain" description="Response regulatory" evidence="7">
    <location>
        <begin position="3"/>
        <end position="119"/>
    </location>
</feature>
<dbReference type="InterPro" id="IPR001789">
    <property type="entry name" value="Sig_transdc_resp-reg_receiver"/>
</dbReference>
<evidence type="ECO:0000256" key="5">
    <source>
        <dbReference type="PROSITE-ProRule" id="PRU00169"/>
    </source>
</evidence>
<dbReference type="InterPro" id="IPR039420">
    <property type="entry name" value="WalR-like"/>
</dbReference>
<dbReference type="EMBL" id="QOUX01000039">
    <property type="protein sequence ID" value="RXJ00226.1"/>
    <property type="molecule type" value="Genomic_DNA"/>
</dbReference>
<dbReference type="CDD" id="cd06170">
    <property type="entry name" value="LuxR_C_like"/>
    <property type="match status" value="1"/>
</dbReference>
<feature type="modified residue" description="4-aspartylphosphate" evidence="5">
    <location>
        <position position="54"/>
    </location>
</feature>
<keyword evidence="9" id="KW-1185">Reference proteome</keyword>
<dbReference type="Proteomes" id="UP000290649">
    <property type="component" value="Unassembled WGS sequence"/>
</dbReference>